<keyword evidence="8" id="KW-0418">Kinase</keyword>
<dbReference type="GO" id="GO:0005886">
    <property type="term" value="C:plasma membrane"/>
    <property type="evidence" value="ECO:0007669"/>
    <property type="project" value="UniProtKB-SubCell"/>
</dbReference>
<organism evidence="16 17">
    <name type="scientific">Falsochrobactrum tianjinense</name>
    <dbReference type="NCBI Taxonomy" id="2706015"/>
    <lineage>
        <taxon>Bacteria</taxon>
        <taxon>Pseudomonadati</taxon>
        <taxon>Pseudomonadota</taxon>
        <taxon>Alphaproteobacteria</taxon>
        <taxon>Hyphomicrobiales</taxon>
        <taxon>Brucellaceae</taxon>
        <taxon>Falsochrobactrum</taxon>
    </lineage>
</organism>
<dbReference type="GO" id="GO:0005524">
    <property type="term" value="F:ATP binding"/>
    <property type="evidence" value="ECO:0007669"/>
    <property type="project" value="UniProtKB-KW"/>
</dbReference>
<feature type="domain" description="Histidine kinase" evidence="14">
    <location>
        <begin position="271"/>
        <end position="470"/>
    </location>
</feature>
<dbReference type="PANTHER" id="PTHR44936:SF5">
    <property type="entry name" value="SENSOR HISTIDINE KINASE ENVZ"/>
    <property type="match status" value="1"/>
</dbReference>
<evidence type="ECO:0000256" key="13">
    <source>
        <dbReference type="SAM" id="Phobius"/>
    </source>
</evidence>
<dbReference type="RefSeq" id="WP_217678354.1">
    <property type="nucleotide sequence ID" value="NZ_JAHRVA010000005.1"/>
</dbReference>
<dbReference type="InterPro" id="IPR003661">
    <property type="entry name" value="HisK_dim/P_dom"/>
</dbReference>
<keyword evidence="11" id="KW-0902">Two-component regulatory system</keyword>
<evidence type="ECO:0000256" key="5">
    <source>
        <dbReference type="ARBA" id="ARBA00022679"/>
    </source>
</evidence>
<accession>A0A949PPP0</accession>
<dbReference type="Proteomes" id="UP000752297">
    <property type="component" value="Unassembled WGS sequence"/>
</dbReference>
<evidence type="ECO:0000259" key="15">
    <source>
        <dbReference type="PROSITE" id="PS50885"/>
    </source>
</evidence>
<dbReference type="InterPro" id="IPR050980">
    <property type="entry name" value="2C_sensor_his_kinase"/>
</dbReference>
<evidence type="ECO:0000256" key="9">
    <source>
        <dbReference type="ARBA" id="ARBA00022840"/>
    </source>
</evidence>
<feature type="transmembrane region" description="Helical" evidence="13">
    <location>
        <begin position="192"/>
        <end position="213"/>
    </location>
</feature>
<dbReference type="Pfam" id="PF02518">
    <property type="entry name" value="HATPase_c"/>
    <property type="match status" value="1"/>
</dbReference>
<keyword evidence="10 13" id="KW-1133">Transmembrane helix</keyword>
<dbReference type="EC" id="2.7.13.3" evidence="3"/>
<keyword evidence="5" id="KW-0808">Transferase</keyword>
<evidence type="ECO:0000256" key="10">
    <source>
        <dbReference type="ARBA" id="ARBA00022989"/>
    </source>
</evidence>
<evidence type="ECO:0000313" key="16">
    <source>
        <dbReference type="EMBL" id="MBV2144364.1"/>
    </source>
</evidence>
<keyword evidence="12 13" id="KW-0472">Membrane</keyword>
<evidence type="ECO:0000256" key="11">
    <source>
        <dbReference type="ARBA" id="ARBA00023012"/>
    </source>
</evidence>
<dbReference type="PROSITE" id="PS50885">
    <property type="entry name" value="HAMP"/>
    <property type="match status" value="1"/>
</dbReference>
<dbReference type="CDD" id="cd00075">
    <property type="entry name" value="HATPase"/>
    <property type="match status" value="1"/>
</dbReference>
<keyword evidence="4" id="KW-0997">Cell inner membrane</keyword>
<comment type="subcellular location">
    <subcellularLocation>
        <location evidence="2">Cell inner membrane</location>
        <topology evidence="2">Multi-pass membrane protein</topology>
    </subcellularLocation>
</comment>
<reference evidence="16 17" key="1">
    <citation type="submission" date="2021-06" db="EMBL/GenBank/DDBJ databases">
        <title>Falsochrobactrum tianjin sp.nov., a new petroleum-degrading bacteria isolated from oily soils.</title>
        <authorList>
            <person name="Chen G."/>
            <person name="Chen H."/>
            <person name="Tian J."/>
            <person name="Qing J."/>
            <person name="Zhong L."/>
            <person name="Ma W."/>
            <person name="Song Y."/>
            <person name="Cui X."/>
            <person name="Yan B."/>
        </authorList>
    </citation>
    <scope>NUCLEOTIDE SEQUENCE [LARGE SCALE GENOMIC DNA]</scope>
    <source>
        <strain evidence="16 17">TDYN1</strain>
    </source>
</reference>
<keyword evidence="9 16" id="KW-0067">ATP-binding</keyword>
<dbReference type="PROSITE" id="PS50109">
    <property type="entry name" value="HIS_KIN"/>
    <property type="match status" value="1"/>
</dbReference>
<feature type="transmembrane region" description="Helical" evidence="13">
    <location>
        <begin position="12"/>
        <end position="32"/>
    </location>
</feature>
<dbReference type="Pfam" id="PF00672">
    <property type="entry name" value="HAMP"/>
    <property type="match status" value="1"/>
</dbReference>
<dbReference type="SMART" id="SM00388">
    <property type="entry name" value="HisKA"/>
    <property type="match status" value="1"/>
</dbReference>
<protein>
    <recommendedName>
        <fullName evidence="3">histidine kinase</fullName>
        <ecNumber evidence="3">2.7.13.3</ecNumber>
    </recommendedName>
</protein>
<keyword evidence="4" id="KW-1003">Cell membrane</keyword>
<evidence type="ECO:0000256" key="4">
    <source>
        <dbReference type="ARBA" id="ARBA00022519"/>
    </source>
</evidence>
<evidence type="ECO:0000256" key="7">
    <source>
        <dbReference type="ARBA" id="ARBA00022741"/>
    </source>
</evidence>
<dbReference type="AlphaFoldDB" id="A0A949PPP0"/>
<evidence type="ECO:0000256" key="2">
    <source>
        <dbReference type="ARBA" id="ARBA00004429"/>
    </source>
</evidence>
<gene>
    <name evidence="16" type="ORF">KUG47_12760</name>
</gene>
<dbReference type="Pfam" id="PF00512">
    <property type="entry name" value="HisKA"/>
    <property type="match status" value="1"/>
</dbReference>
<dbReference type="SMART" id="SM00387">
    <property type="entry name" value="HATPase_c"/>
    <property type="match status" value="1"/>
</dbReference>
<dbReference type="SMART" id="SM00304">
    <property type="entry name" value="HAMP"/>
    <property type="match status" value="1"/>
</dbReference>
<evidence type="ECO:0000256" key="6">
    <source>
        <dbReference type="ARBA" id="ARBA00022692"/>
    </source>
</evidence>
<keyword evidence="7" id="KW-0547">Nucleotide-binding</keyword>
<evidence type="ECO:0000259" key="14">
    <source>
        <dbReference type="PROSITE" id="PS50109"/>
    </source>
</evidence>
<dbReference type="InterPro" id="IPR003660">
    <property type="entry name" value="HAMP_dom"/>
</dbReference>
<evidence type="ECO:0000313" key="17">
    <source>
        <dbReference type="Proteomes" id="UP000752297"/>
    </source>
</evidence>
<sequence length="470" mass="51849">MRVPFPRSLPGWLLVILVSGLLITQIATLWIVSQDRADANNALELYRLTERATYLVKLLDATPKDEWADLASRMPGSDGELHIADRPSVAAPLAPEDDIAELEDVLVARLARYGVIDARIRREARGAARQASAPARENRGDMSDIERQINSLARKTRSNISLVASLQFNDGRWLNFATRVTPVNPIITRATIPLFGLVALSVILLAIWATRLLTAPYRVLERAVERIGHDLKTPPLPETGIREYKMAARAVNTMQGRLLDYVAEREQLAAALAHDLRTPLTRIRLRLELLQDEALSRALAQDLNNIEAISRSVIDFATTELANESKERLNLWSLLLSVADDYPHVAVDEKSSSGRNGICLCQPVSVRRCITNLIDNAVAYGGKAKVSLHHSDHELIVRIRDNGPGIAPELIEEMFRPFNRVDKSRNRDSGGFGLGLTIARTVARNNGGEIRLRNDPAGGLVAELSLPAAA</sequence>
<evidence type="ECO:0000256" key="12">
    <source>
        <dbReference type="ARBA" id="ARBA00023136"/>
    </source>
</evidence>
<proteinExistence type="predicted"/>
<keyword evidence="6 13" id="KW-0812">Transmembrane</keyword>
<evidence type="ECO:0000256" key="3">
    <source>
        <dbReference type="ARBA" id="ARBA00012438"/>
    </source>
</evidence>
<dbReference type="InterPro" id="IPR003594">
    <property type="entry name" value="HATPase_dom"/>
</dbReference>
<comment type="catalytic activity">
    <reaction evidence="1">
        <text>ATP + protein L-histidine = ADP + protein N-phospho-L-histidine.</text>
        <dbReference type="EC" id="2.7.13.3"/>
    </reaction>
</comment>
<feature type="domain" description="HAMP" evidence="15">
    <location>
        <begin position="211"/>
        <end position="263"/>
    </location>
</feature>
<evidence type="ECO:0000256" key="1">
    <source>
        <dbReference type="ARBA" id="ARBA00000085"/>
    </source>
</evidence>
<dbReference type="GO" id="GO:0000155">
    <property type="term" value="F:phosphorelay sensor kinase activity"/>
    <property type="evidence" value="ECO:0007669"/>
    <property type="project" value="InterPro"/>
</dbReference>
<evidence type="ECO:0000256" key="8">
    <source>
        <dbReference type="ARBA" id="ARBA00022777"/>
    </source>
</evidence>
<keyword evidence="17" id="KW-1185">Reference proteome</keyword>
<dbReference type="InterPro" id="IPR005467">
    <property type="entry name" value="His_kinase_dom"/>
</dbReference>
<comment type="caution">
    <text evidence="16">The sequence shown here is derived from an EMBL/GenBank/DDBJ whole genome shotgun (WGS) entry which is preliminary data.</text>
</comment>
<dbReference type="PANTHER" id="PTHR44936">
    <property type="entry name" value="SENSOR PROTEIN CREC"/>
    <property type="match status" value="1"/>
</dbReference>
<dbReference type="CDD" id="cd00082">
    <property type="entry name" value="HisKA"/>
    <property type="match status" value="1"/>
</dbReference>
<name>A0A949PPP0_9HYPH</name>
<dbReference type="EMBL" id="JAHRVA010000005">
    <property type="protein sequence ID" value="MBV2144364.1"/>
    <property type="molecule type" value="Genomic_DNA"/>
</dbReference>